<evidence type="ECO:0000256" key="1">
    <source>
        <dbReference type="SAM" id="MobiDB-lite"/>
    </source>
</evidence>
<keyword evidence="3" id="KW-1185">Reference proteome</keyword>
<feature type="compositionally biased region" description="Basic residues" evidence="1">
    <location>
        <begin position="279"/>
        <end position="292"/>
    </location>
</feature>
<name>A0A550C200_9AGAR</name>
<dbReference type="EMBL" id="VDMD01000033">
    <property type="protein sequence ID" value="TRM58810.1"/>
    <property type="molecule type" value="Genomic_DNA"/>
</dbReference>
<proteinExistence type="predicted"/>
<accession>A0A550C200</accession>
<feature type="region of interest" description="Disordered" evidence="1">
    <location>
        <begin position="250"/>
        <end position="269"/>
    </location>
</feature>
<evidence type="ECO:0000313" key="3">
    <source>
        <dbReference type="Proteomes" id="UP000320762"/>
    </source>
</evidence>
<dbReference type="Proteomes" id="UP000320762">
    <property type="component" value="Unassembled WGS sequence"/>
</dbReference>
<sequence>MTGDTKGLSSYRLIHPDFLTDATELEISRMEWAWGLERGGLEYYLRSPPNDIYFRTDIAKMYAAGEFVLLPTHQTYMKAMDFSLRAGFLERDEDDYSPRRPLTAFRPSNGVYRYVFIPITAAAREIPHQIVMQSQTDADWNGGVNPATGKPLKPWVKDYLVVESHSHPASICKFAREILDTRHRGPIDITPWTSCLWRFERQWGFGEFTVIKPPQWFIDDVERVDDDENLSESEATGYWPLTCGNDDLHDRVPGYATSSSTDDSQGSTRVLQWLETVPRRKSRPVRASRKHATALPHQTPRRSQRLASKMPNSQASPARQADSAESCRSLPGWLEQNGHFPTHLFTSNDWAMFCYGAQLSQDEV</sequence>
<evidence type="ECO:0000313" key="2">
    <source>
        <dbReference type="EMBL" id="TRM58810.1"/>
    </source>
</evidence>
<gene>
    <name evidence="2" type="ORF">BD626DRAFT_633810</name>
</gene>
<dbReference type="AlphaFoldDB" id="A0A550C200"/>
<feature type="region of interest" description="Disordered" evidence="1">
    <location>
        <begin position="279"/>
        <end position="327"/>
    </location>
</feature>
<dbReference type="OrthoDB" id="2899509at2759"/>
<protein>
    <submittedName>
        <fullName evidence="2">Uncharacterized protein</fullName>
    </submittedName>
</protein>
<organism evidence="2 3">
    <name type="scientific">Schizophyllum amplum</name>
    <dbReference type="NCBI Taxonomy" id="97359"/>
    <lineage>
        <taxon>Eukaryota</taxon>
        <taxon>Fungi</taxon>
        <taxon>Dikarya</taxon>
        <taxon>Basidiomycota</taxon>
        <taxon>Agaricomycotina</taxon>
        <taxon>Agaricomycetes</taxon>
        <taxon>Agaricomycetidae</taxon>
        <taxon>Agaricales</taxon>
        <taxon>Schizophyllaceae</taxon>
        <taxon>Schizophyllum</taxon>
    </lineage>
</organism>
<comment type="caution">
    <text evidence="2">The sequence shown here is derived from an EMBL/GenBank/DDBJ whole genome shotgun (WGS) entry which is preliminary data.</text>
</comment>
<reference evidence="2 3" key="1">
    <citation type="journal article" date="2019" name="New Phytol.">
        <title>Comparative genomics reveals unique wood-decay strategies and fruiting body development in the Schizophyllaceae.</title>
        <authorList>
            <person name="Almasi E."/>
            <person name="Sahu N."/>
            <person name="Krizsan K."/>
            <person name="Balint B."/>
            <person name="Kovacs G.M."/>
            <person name="Kiss B."/>
            <person name="Cseklye J."/>
            <person name="Drula E."/>
            <person name="Henrissat B."/>
            <person name="Nagy I."/>
            <person name="Chovatia M."/>
            <person name="Adam C."/>
            <person name="LaButti K."/>
            <person name="Lipzen A."/>
            <person name="Riley R."/>
            <person name="Grigoriev I.V."/>
            <person name="Nagy L.G."/>
        </authorList>
    </citation>
    <scope>NUCLEOTIDE SEQUENCE [LARGE SCALE GENOMIC DNA]</scope>
    <source>
        <strain evidence="2 3">NL-1724</strain>
    </source>
</reference>